<dbReference type="EMBL" id="MN821364">
    <property type="protein sequence ID" value="QLG00537.1"/>
    <property type="molecule type" value="Genomic_DNA"/>
</dbReference>
<geneLocation type="plasmid" evidence="1">
    <name>pP12375-3FII</name>
</geneLocation>
<accession>A0A7D5GCE2</accession>
<sequence length="66" mass="7482">MTERLIFDMDGNIIARKINPPVCSGWSRNMGMPMRLAIFPIPDAVMDIDLKDRSDAIVTIELFESI</sequence>
<organism evidence="1">
    <name type="scientific">Leclercia adecarboxylata</name>
    <dbReference type="NCBI Taxonomy" id="83655"/>
    <lineage>
        <taxon>Bacteria</taxon>
        <taxon>Pseudomonadati</taxon>
        <taxon>Pseudomonadota</taxon>
        <taxon>Gammaproteobacteria</taxon>
        <taxon>Enterobacterales</taxon>
        <taxon>Enterobacteriaceae</taxon>
        <taxon>Leclercia</taxon>
    </lineage>
</organism>
<keyword evidence="1" id="KW-0614">Plasmid</keyword>
<proteinExistence type="predicted"/>
<name>A0A7D5GCE2_9ENTR</name>
<protein>
    <submittedName>
        <fullName evidence="1">Uncharacterized protein</fullName>
    </submittedName>
</protein>
<evidence type="ECO:0000313" key="1">
    <source>
        <dbReference type="EMBL" id="QLG00537.1"/>
    </source>
</evidence>
<reference evidence="1" key="1">
    <citation type="submission" date="2019-12" db="EMBL/GenBank/DDBJ databases">
        <authorList>
            <person name="Zhou D."/>
        </authorList>
    </citation>
    <scope>NUCLEOTIDE SEQUENCE</scope>
    <source>
        <strain evidence="1">P12375</strain>
        <plasmid evidence="1">pP12375-3FII</plasmid>
    </source>
</reference>
<dbReference type="AlphaFoldDB" id="A0A7D5GCE2"/>